<dbReference type="InterPro" id="IPR047753">
    <property type="entry name" value="YtzI-like"/>
</dbReference>
<gene>
    <name evidence="1" type="primary">ytzI</name>
    <name evidence="1" type="ORF">DLJ74_12990</name>
</gene>
<keyword evidence="2" id="KW-1185">Reference proteome</keyword>
<sequence length="49" mass="5546">MWIILIICIVIVIGVLFLSVATLSKGYAYKHTIDPLPEEQKKESQSVQE</sequence>
<dbReference type="RefSeq" id="WP_109984793.1">
    <property type="nucleotide sequence ID" value="NZ_QGTD01000011.1"/>
</dbReference>
<evidence type="ECO:0000313" key="1">
    <source>
        <dbReference type="EMBL" id="PWU68010.1"/>
    </source>
</evidence>
<evidence type="ECO:0000313" key="2">
    <source>
        <dbReference type="Proteomes" id="UP000245624"/>
    </source>
</evidence>
<protein>
    <submittedName>
        <fullName evidence="1">YtzI protein</fullName>
    </submittedName>
</protein>
<dbReference type="Proteomes" id="UP000245624">
    <property type="component" value="Unassembled WGS sequence"/>
</dbReference>
<dbReference type="EMBL" id="QGTD01000011">
    <property type="protein sequence ID" value="PWU68010.1"/>
    <property type="molecule type" value="Genomic_DNA"/>
</dbReference>
<name>A0A317KZ09_9BACI</name>
<reference evidence="1 2" key="1">
    <citation type="submission" date="2018-05" db="EMBL/GenBank/DDBJ databases">
        <title>Genomic analysis of Gracilibacillus dipsosauri DD1 reveals novel features of a salt-tolerant amylase.</title>
        <authorList>
            <person name="Deutch C.E."/>
            <person name="Yang S."/>
        </authorList>
    </citation>
    <scope>NUCLEOTIDE SEQUENCE [LARGE SCALE GENOMIC DNA]</scope>
    <source>
        <strain evidence="1 2">DD1</strain>
    </source>
</reference>
<dbReference type="AlphaFoldDB" id="A0A317KZ09"/>
<dbReference type="NCBIfam" id="NF033232">
    <property type="entry name" value="small_YtzI"/>
    <property type="match status" value="1"/>
</dbReference>
<accession>A0A317KZ09</accession>
<proteinExistence type="predicted"/>
<organism evidence="1 2">
    <name type="scientific">Gracilibacillus dipsosauri</name>
    <dbReference type="NCBI Taxonomy" id="178340"/>
    <lineage>
        <taxon>Bacteria</taxon>
        <taxon>Bacillati</taxon>
        <taxon>Bacillota</taxon>
        <taxon>Bacilli</taxon>
        <taxon>Bacillales</taxon>
        <taxon>Bacillaceae</taxon>
        <taxon>Gracilibacillus</taxon>
    </lineage>
</organism>
<comment type="caution">
    <text evidence="1">The sequence shown here is derived from an EMBL/GenBank/DDBJ whole genome shotgun (WGS) entry which is preliminary data.</text>
</comment>